<evidence type="ECO:0000256" key="3">
    <source>
        <dbReference type="SAM" id="SignalP"/>
    </source>
</evidence>
<dbReference type="GO" id="GO:0008168">
    <property type="term" value="F:methyltransferase activity"/>
    <property type="evidence" value="ECO:0007669"/>
    <property type="project" value="UniProtKB-KW"/>
</dbReference>
<keyword evidence="1" id="KW-0175">Coiled coil</keyword>
<proteinExistence type="predicted"/>
<dbReference type="EMBL" id="VSDQ01000718">
    <property type="protein sequence ID" value="TYA71471.1"/>
    <property type="molecule type" value="Genomic_DNA"/>
</dbReference>
<sequence>MNLFKQSAVVILFLFSALTSFSQTKAEVEKQALNSSSLGEQFDFVIKKSGDFRGTNGQAYEAVKKSWLFTLKAHSLDSLKTVKKNLNDTKAVVDNQAKEIAELKSKLSNTQSDLDKTNTEKDSMSLFGIQMSKTGYNMLMWTIIIALLALLIFFILKFKNSNAVTKQAKKSLSEIEEEFEDHRRVALEREQKVRRQLQDEINKQKGA</sequence>
<organism evidence="4 5">
    <name type="scientific">Seonamhaeicola marinus</name>
    <dbReference type="NCBI Taxonomy" id="1912246"/>
    <lineage>
        <taxon>Bacteria</taxon>
        <taxon>Pseudomonadati</taxon>
        <taxon>Bacteroidota</taxon>
        <taxon>Flavobacteriia</taxon>
        <taxon>Flavobacteriales</taxon>
        <taxon>Flavobacteriaceae</taxon>
    </lineage>
</organism>
<keyword evidence="4" id="KW-0489">Methyltransferase</keyword>
<dbReference type="Proteomes" id="UP000323930">
    <property type="component" value="Unassembled WGS sequence"/>
</dbReference>
<keyword evidence="4" id="KW-0808">Transferase</keyword>
<feature type="chain" id="PRO_5022850419" evidence="3">
    <location>
        <begin position="23"/>
        <end position="207"/>
    </location>
</feature>
<keyword evidence="5" id="KW-1185">Reference proteome</keyword>
<feature type="transmembrane region" description="Helical" evidence="2">
    <location>
        <begin position="138"/>
        <end position="156"/>
    </location>
</feature>
<gene>
    <name evidence="4" type="ORF">FUA24_17980</name>
</gene>
<evidence type="ECO:0000256" key="1">
    <source>
        <dbReference type="SAM" id="Coils"/>
    </source>
</evidence>
<feature type="signal peptide" evidence="3">
    <location>
        <begin position="1"/>
        <end position="22"/>
    </location>
</feature>
<keyword evidence="2" id="KW-0812">Transmembrane</keyword>
<evidence type="ECO:0000313" key="5">
    <source>
        <dbReference type="Proteomes" id="UP000323930"/>
    </source>
</evidence>
<keyword evidence="2" id="KW-1133">Transmembrane helix</keyword>
<name>A0A5D0HJI4_9FLAO</name>
<dbReference type="RefSeq" id="WP_148544456.1">
    <property type="nucleotide sequence ID" value="NZ_VSDQ01000718.1"/>
</dbReference>
<feature type="coiled-coil region" evidence="1">
    <location>
        <begin position="165"/>
        <end position="207"/>
    </location>
</feature>
<accession>A0A5D0HJI4</accession>
<protein>
    <submittedName>
        <fullName evidence="4">tRNA (Guanine-N1)-methyltransferase</fullName>
    </submittedName>
</protein>
<comment type="caution">
    <text evidence="4">The sequence shown here is derived from an EMBL/GenBank/DDBJ whole genome shotgun (WGS) entry which is preliminary data.</text>
</comment>
<feature type="coiled-coil region" evidence="1">
    <location>
        <begin position="86"/>
        <end position="120"/>
    </location>
</feature>
<dbReference type="OrthoDB" id="981213at2"/>
<evidence type="ECO:0000313" key="4">
    <source>
        <dbReference type="EMBL" id="TYA71471.1"/>
    </source>
</evidence>
<dbReference type="GO" id="GO:0032259">
    <property type="term" value="P:methylation"/>
    <property type="evidence" value="ECO:0007669"/>
    <property type="project" value="UniProtKB-KW"/>
</dbReference>
<dbReference type="AlphaFoldDB" id="A0A5D0HJI4"/>
<reference evidence="4 5" key="1">
    <citation type="submission" date="2019-08" db="EMBL/GenBank/DDBJ databases">
        <title>Seonamhaeicola sediminis sp. nov., isolated from marine sediment.</title>
        <authorList>
            <person name="Cao W.R."/>
        </authorList>
    </citation>
    <scope>NUCLEOTIDE SEQUENCE [LARGE SCALE GENOMIC DNA]</scope>
    <source>
        <strain evidence="4 5">B011</strain>
    </source>
</reference>
<keyword evidence="3" id="KW-0732">Signal</keyword>
<evidence type="ECO:0000256" key="2">
    <source>
        <dbReference type="SAM" id="Phobius"/>
    </source>
</evidence>
<keyword evidence="2" id="KW-0472">Membrane</keyword>